<dbReference type="Proteomes" id="UP000287601">
    <property type="component" value="Chromosome"/>
</dbReference>
<dbReference type="GO" id="GO:0016740">
    <property type="term" value="F:transferase activity"/>
    <property type="evidence" value="ECO:0007669"/>
    <property type="project" value="UniProtKB-KW"/>
</dbReference>
<dbReference type="SUPFAM" id="SSF55729">
    <property type="entry name" value="Acyl-CoA N-acyltransferases (Nat)"/>
    <property type="match status" value="1"/>
</dbReference>
<keyword evidence="3" id="KW-1185">Reference proteome</keyword>
<evidence type="ECO:0000259" key="1">
    <source>
        <dbReference type="PROSITE" id="PS51729"/>
    </source>
</evidence>
<protein>
    <submittedName>
        <fullName evidence="2">N-acetyltransferase</fullName>
    </submittedName>
</protein>
<sequence>MIFKHESARIYHEDQNGKVLAEILFPSEPGGIANITRTFVDDSLKGKGIASKLVEMAVEQIKMEGRTPKFTCSYAVKWAEKHDQSSCKC</sequence>
<organism evidence="2 3">
    <name type="scientific">Aminipila luticellarii</name>
    <dbReference type="NCBI Taxonomy" id="2507160"/>
    <lineage>
        <taxon>Bacteria</taxon>
        <taxon>Bacillati</taxon>
        <taxon>Bacillota</taxon>
        <taxon>Clostridia</taxon>
        <taxon>Peptostreptococcales</taxon>
        <taxon>Anaerovoracaceae</taxon>
        <taxon>Aminipila</taxon>
    </lineage>
</organism>
<feature type="domain" description="N-acetyltransferase" evidence="1">
    <location>
        <begin position="2"/>
        <end position="89"/>
    </location>
</feature>
<evidence type="ECO:0000313" key="3">
    <source>
        <dbReference type="Proteomes" id="UP000287601"/>
    </source>
</evidence>
<dbReference type="OrthoDB" id="9793389at2"/>
<evidence type="ECO:0000313" key="2">
    <source>
        <dbReference type="EMBL" id="QAT43764.1"/>
    </source>
</evidence>
<dbReference type="KEGG" id="amij:EQM06_11320"/>
<dbReference type="Gene3D" id="3.40.630.30">
    <property type="match status" value="1"/>
</dbReference>
<proteinExistence type="predicted"/>
<dbReference type="PROSITE" id="PS51729">
    <property type="entry name" value="GNAT_YJDJ"/>
    <property type="match status" value="1"/>
</dbReference>
<dbReference type="PANTHER" id="PTHR31435">
    <property type="entry name" value="PROTEIN NATD1"/>
    <property type="match status" value="1"/>
</dbReference>
<dbReference type="PANTHER" id="PTHR31435:SF10">
    <property type="entry name" value="BSR4717 PROTEIN"/>
    <property type="match status" value="1"/>
</dbReference>
<keyword evidence="2" id="KW-0808">Transferase</keyword>
<dbReference type="InterPro" id="IPR031165">
    <property type="entry name" value="GNAT_YJDJ"/>
</dbReference>
<dbReference type="RefSeq" id="WP_128746472.1">
    <property type="nucleotide sequence ID" value="NZ_CP035281.1"/>
</dbReference>
<accession>A0A410PXY4</accession>
<reference evidence="2 3" key="1">
    <citation type="submission" date="2019-01" db="EMBL/GenBank/DDBJ databases">
        <title>Draft genomes of a novel of Aminipila strains.</title>
        <authorList>
            <person name="Ma S."/>
        </authorList>
    </citation>
    <scope>NUCLEOTIDE SEQUENCE [LARGE SCALE GENOMIC DNA]</scope>
    <source>
        <strain evidence="3">JN-39</strain>
    </source>
</reference>
<gene>
    <name evidence="2" type="ORF">EQM06_11320</name>
</gene>
<dbReference type="AlphaFoldDB" id="A0A410PXY4"/>
<name>A0A410PXY4_9FIRM</name>
<dbReference type="CDD" id="cd04301">
    <property type="entry name" value="NAT_SF"/>
    <property type="match status" value="1"/>
</dbReference>
<dbReference type="Pfam" id="PF14542">
    <property type="entry name" value="Acetyltransf_CG"/>
    <property type="match status" value="1"/>
</dbReference>
<dbReference type="EMBL" id="CP035281">
    <property type="protein sequence ID" value="QAT43764.1"/>
    <property type="molecule type" value="Genomic_DNA"/>
</dbReference>
<dbReference type="InterPro" id="IPR016181">
    <property type="entry name" value="Acyl_CoA_acyltransferase"/>
</dbReference>
<dbReference type="InterPro" id="IPR045057">
    <property type="entry name" value="Gcn5-rel_NAT"/>
</dbReference>